<dbReference type="Proteomes" id="UP000266841">
    <property type="component" value="Unassembled WGS sequence"/>
</dbReference>
<feature type="compositionally biased region" description="Basic and acidic residues" evidence="1">
    <location>
        <begin position="85"/>
        <end position="95"/>
    </location>
</feature>
<gene>
    <name evidence="2" type="ORF">THAOC_10432</name>
</gene>
<evidence type="ECO:0000313" key="2">
    <source>
        <dbReference type="EMBL" id="EJK68392.1"/>
    </source>
</evidence>
<evidence type="ECO:0000256" key="1">
    <source>
        <dbReference type="SAM" id="MobiDB-lite"/>
    </source>
</evidence>
<feature type="region of interest" description="Disordered" evidence="1">
    <location>
        <begin position="1"/>
        <end position="24"/>
    </location>
</feature>
<organism evidence="2 3">
    <name type="scientific">Thalassiosira oceanica</name>
    <name type="common">Marine diatom</name>
    <dbReference type="NCBI Taxonomy" id="159749"/>
    <lineage>
        <taxon>Eukaryota</taxon>
        <taxon>Sar</taxon>
        <taxon>Stramenopiles</taxon>
        <taxon>Ochrophyta</taxon>
        <taxon>Bacillariophyta</taxon>
        <taxon>Coscinodiscophyceae</taxon>
        <taxon>Thalassiosirophycidae</taxon>
        <taxon>Thalassiosirales</taxon>
        <taxon>Thalassiosiraceae</taxon>
        <taxon>Thalassiosira</taxon>
    </lineage>
</organism>
<feature type="compositionally biased region" description="Polar residues" evidence="1">
    <location>
        <begin position="60"/>
        <end position="71"/>
    </location>
</feature>
<protein>
    <submittedName>
        <fullName evidence="2">Uncharacterized protein</fullName>
    </submittedName>
</protein>
<feature type="compositionally biased region" description="Polar residues" evidence="1">
    <location>
        <begin position="1"/>
        <end position="13"/>
    </location>
</feature>
<dbReference type="AlphaFoldDB" id="K0TD11"/>
<reference evidence="2 3" key="1">
    <citation type="journal article" date="2012" name="Genome Biol.">
        <title>Genome and low-iron response of an oceanic diatom adapted to chronic iron limitation.</title>
        <authorList>
            <person name="Lommer M."/>
            <person name="Specht M."/>
            <person name="Roy A.S."/>
            <person name="Kraemer L."/>
            <person name="Andreson R."/>
            <person name="Gutowska M.A."/>
            <person name="Wolf J."/>
            <person name="Bergner S.V."/>
            <person name="Schilhabel M.B."/>
            <person name="Klostermeier U.C."/>
            <person name="Beiko R.G."/>
            <person name="Rosenstiel P."/>
            <person name="Hippler M."/>
            <person name="Laroche J."/>
        </authorList>
    </citation>
    <scope>NUCLEOTIDE SEQUENCE [LARGE SCALE GENOMIC DNA]</scope>
    <source>
        <strain evidence="2 3">CCMP1005</strain>
    </source>
</reference>
<proteinExistence type="predicted"/>
<sequence>MPAEPATTSTPASEPNAASRPKDGVPLLLSVPAAAPAAVSQAVQLTVTPFHSAIPSQLTHGTPAVTNQPFSQHAAPLITTKKRSAKEISAEKGDFGHAPMLGPLKKRRRYSPKELN</sequence>
<name>K0TD11_THAOC</name>
<feature type="region of interest" description="Disordered" evidence="1">
    <location>
        <begin position="60"/>
        <end position="116"/>
    </location>
</feature>
<dbReference type="EMBL" id="AGNL01011434">
    <property type="protein sequence ID" value="EJK68392.1"/>
    <property type="molecule type" value="Genomic_DNA"/>
</dbReference>
<accession>K0TD11</accession>
<evidence type="ECO:0000313" key="3">
    <source>
        <dbReference type="Proteomes" id="UP000266841"/>
    </source>
</evidence>
<keyword evidence="3" id="KW-1185">Reference proteome</keyword>
<comment type="caution">
    <text evidence="2">The sequence shown here is derived from an EMBL/GenBank/DDBJ whole genome shotgun (WGS) entry which is preliminary data.</text>
</comment>